<evidence type="ECO:0000256" key="1">
    <source>
        <dbReference type="SAM" id="SignalP"/>
    </source>
</evidence>
<sequence length="834" mass="85956">MSRSTTTTRPPARLLLATPVALAIASGLLLSACGGSDDDTPAAPALVDQTVAVIDGPLRGAKVCLDLNDNDACDAGEPNATTAADGTATLTGLDPAVLAAHAVLADVPADAVDADHGVVGTAYQLKTPAGKPAVVSPLTTLVAAHIANAGGTAAAADTALAEQLGLAGSLFDNFTGKTDAAATQAAVLARLVVVTTQKHTVATADAKDAGGQALAAIDRTRVVQNALLTQLPAMAAAVPALAAASGEARSTALAAAADTLVTDSGITAANIAVVVAAAKLPPAPEAPASSPTAGVALRWFSYADAQNYQYRMFKSTAAQNTIVDGQRAFTEYRERSVGSNGAVTGYSQWGEGLSNQVRNQVYWTGSAWLACPTDFVHKATPWDAKGMSDSNYCGAFKTTNKRVARDIAGRTMADVVTEIRAWPLFDSEGDYTAWGPDPALHADKLAAVMPAGAKLYVYTGIETARPDLYGTHLANDRIVVYNAEVAAGGSSAAGSACGAVTPSNFSRFLIETSTLDQVVAANTGLPCSYSVGSNVGESRNDWYGTTLSIGDVADASYVSSTGYHVSGVKRLRVSFAPGNVANYWQCLRRASDGSPRNCTAAGSGSYRIEALGDARVLRLAGVPAAGSALTYNRIIVEREGQVWYGSRGKVQTTHQLRLDQVASEALFTALGLPAPRAAEPLTAALLQSRYLNTAGPGSYNPAVLAMVANDNTALTGAWRFDDADALKRTHDTTFFFFANGDYVMADPAGDSGPDSCGPAGLERGSIAWDAASGALQLVSIAADTNLCAGLHDTTKPDSEQLGRVVVTARLSADGQVLTVTSPGEPETRLRRISK</sequence>
<gene>
    <name evidence="2" type="ORF">AQPW35_41090</name>
</gene>
<feature type="chain" id="PRO_5019796576" description="Lipoprotein" evidence="1">
    <location>
        <begin position="32"/>
        <end position="834"/>
    </location>
</feature>
<keyword evidence="1" id="KW-0732">Signal</keyword>
<evidence type="ECO:0000313" key="3">
    <source>
        <dbReference type="Proteomes" id="UP000301751"/>
    </source>
</evidence>
<reference evidence="3" key="1">
    <citation type="submission" date="2019-03" db="EMBL/GenBank/DDBJ databases">
        <title>Aquabacterium pictum sp.nov., the first bacteriochlorophyll a-containing freshwater bacterium in the genus Aquabacterium of the class Betaproteobacteria.</title>
        <authorList>
            <person name="Hirose S."/>
            <person name="Tank M."/>
            <person name="Hara E."/>
            <person name="Tamaki H."/>
            <person name="Takaichi S."/>
            <person name="Haruta S."/>
            <person name="Hanada S."/>
        </authorList>
    </citation>
    <scope>NUCLEOTIDE SEQUENCE [LARGE SCALE GENOMIC DNA]</scope>
    <source>
        <strain evidence="3">W35</strain>
    </source>
</reference>
<accession>A0A480B1Z6</accession>
<dbReference type="PROSITE" id="PS51257">
    <property type="entry name" value="PROKAR_LIPOPROTEIN"/>
    <property type="match status" value="1"/>
</dbReference>
<name>A0A480B1Z6_9BURK</name>
<evidence type="ECO:0008006" key="4">
    <source>
        <dbReference type="Google" id="ProtNLM"/>
    </source>
</evidence>
<keyword evidence="3" id="KW-1185">Reference proteome</keyword>
<feature type="signal peptide" evidence="1">
    <location>
        <begin position="1"/>
        <end position="31"/>
    </location>
</feature>
<dbReference type="OrthoDB" id="9770871at2"/>
<dbReference type="RefSeq" id="WP_137734749.1">
    <property type="nucleotide sequence ID" value="NZ_BJCL01000013.1"/>
</dbReference>
<organism evidence="2 3">
    <name type="scientific">Pseudaquabacterium pictum</name>
    <dbReference type="NCBI Taxonomy" id="2315236"/>
    <lineage>
        <taxon>Bacteria</taxon>
        <taxon>Pseudomonadati</taxon>
        <taxon>Pseudomonadota</taxon>
        <taxon>Betaproteobacteria</taxon>
        <taxon>Burkholderiales</taxon>
        <taxon>Sphaerotilaceae</taxon>
        <taxon>Pseudaquabacterium</taxon>
    </lineage>
</organism>
<protein>
    <recommendedName>
        <fullName evidence="4">Lipoprotein</fullName>
    </recommendedName>
</protein>
<dbReference type="AlphaFoldDB" id="A0A480B1Z6"/>
<proteinExistence type="predicted"/>
<dbReference type="EMBL" id="BJCL01000013">
    <property type="protein sequence ID" value="GCL65028.1"/>
    <property type="molecule type" value="Genomic_DNA"/>
</dbReference>
<evidence type="ECO:0000313" key="2">
    <source>
        <dbReference type="EMBL" id="GCL65028.1"/>
    </source>
</evidence>
<dbReference type="Proteomes" id="UP000301751">
    <property type="component" value="Unassembled WGS sequence"/>
</dbReference>
<comment type="caution">
    <text evidence="2">The sequence shown here is derived from an EMBL/GenBank/DDBJ whole genome shotgun (WGS) entry which is preliminary data.</text>
</comment>